<comment type="caution">
    <text evidence="10">The sequence shown here is derived from an EMBL/GenBank/DDBJ whole genome shotgun (WGS) entry which is preliminary data.</text>
</comment>
<comment type="catalytic activity">
    <reaction evidence="7">
        <text>L-threonyl-[protein] + ATP = O-phospho-L-threonyl-[protein] + ADP + H(+)</text>
        <dbReference type="Rhea" id="RHEA:46608"/>
        <dbReference type="Rhea" id="RHEA-COMP:11060"/>
        <dbReference type="Rhea" id="RHEA-COMP:11605"/>
        <dbReference type="ChEBI" id="CHEBI:15378"/>
        <dbReference type="ChEBI" id="CHEBI:30013"/>
        <dbReference type="ChEBI" id="CHEBI:30616"/>
        <dbReference type="ChEBI" id="CHEBI:61977"/>
        <dbReference type="ChEBI" id="CHEBI:456216"/>
        <dbReference type="EC" id="2.7.11.1"/>
    </reaction>
</comment>
<name>A0A9P3EPT0_9EURO</name>
<dbReference type="GeneID" id="67000767"/>
<gene>
    <name evidence="10" type="ORF">Asppvi_002155</name>
</gene>
<keyword evidence="4" id="KW-0547">Nucleotide-binding</keyword>
<dbReference type="EC" id="2.7.11.1" evidence="1"/>
<evidence type="ECO:0000313" key="11">
    <source>
        <dbReference type="Proteomes" id="UP001043456"/>
    </source>
</evidence>
<evidence type="ECO:0000256" key="6">
    <source>
        <dbReference type="ARBA" id="ARBA00022840"/>
    </source>
</evidence>
<keyword evidence="11" id="KW-1185">Reference proteome</keyword>
<dbReference type="SUPFAM" id="SSF56112">
    <property type="entry name" value="Protein kinase-like (PK-like)"/>
    <property type="match status" value="1"/>
</dbReference>
<dbReference type="FunFam" id="1.10.510.10:FF:000922">
    <property type="entry name" value="Protein kinase domain protein"/>
    <property type="match status" value="1"/>
</dbReference>
<dbReference type="InterPro" id="IPR000719">
    <property type="entry name" value="Prot_kinase_dom"/>
</dbReference>
<dbReference type="Pfam" id="PF00069">
    <property type="entry name" value="Pkinase"/>
    <property type="match status" value="1"/>
</dbReference>
<keyword evidence="6" id="KW-0067">ATP-binding</keyword>
<proteinExistence type="predicted"/>
<dbReference type="GO" id="GO:0005737">
    <property type="term" value="C:cytoplasm"/>
    <property type="evidence" value="ECO:0007669"/>
    <property type="project" value="TreeGrafter"/>
</dbReference>
<dbReference type="Proteomes" id="UP001043456">
    <property type="component" value="Unassembled WGS sequence"/>
</dbReference>
<dbReference type="Gene3D" id="3.30.200.20">
    <property type="entry name" value="Phosphorylase Kinase, domain 1"/>
    <property type="match status" value="1"/>
</dbReference>
<dbReference type="GO" id="GO:0000245">
    <property type="term" value="P:spliceosomal complex assembly"/>
    <property type="evidence" value="ECO:0007669"/>
    <property type="project" value="TreeGrafter"/>
</dbReference>
<dbReference type="RefSeq" id="XP_043154083.1">
    <property type="nucleotide sequence ID" value="XM_043298148.1"/>
</dbReference>
<keyword evidence="2" id="KW-0723">Serine/threonine-protein kinase</keyword>
<evidence type="ECO:0000256" key="2">
    <source>
        <dbReference type="ARBA" id="ARBA00022527"/>
    </source>
</evidence>
<accession>A0A9P3EPT0</accession>
<keyword evidence="3" id="KW-0808">Transferase</keyword>
<dbReference type="AlphaFoldDB" id="A0A9P3EPT0"/>
<dbReference type="InterPro" id="IPR011009">
    <property type="entry name" value="Kinase-like_dom_sf"/>
</dbReference>
<reference evidence="10 11" key="1">
    <citation type="submission" date="2018-10" db="EMBL/GenBank/DDBJ databases">
        <title>Pan-genome distribution and transcriptional activeness of fungal secondary metabolism genes in Aspergillus section Fumigati.</title>
        <authorList>
            <person name="Takahashi H."/>
            <person name="Umemura M."/>
            <person name="Ninomiya A."/>
            <person name="Kusuya Y."/>
            <person name="Urayama S."/>
            <person name="Shimizu M."/>
            <person name="Watanabe A."/>
            <person name="Kamei K."/>
            <person name="Yaguchi T."/>
            <person name="Hagiwara D."/>
        </authorList>
    </citation>
    <scope>NUCLEOTIDE SEQUENCE [LARGE SCALE GENOMIC DNA]</scope>
    <source>
        <strain evidence="10 11">IFM 55266</strain>
    </source>
</reference>
<dbReference type="GO" id="GO:0005524">
    <property type="term" value="F:ATP binding"/>
    <property type="evidence" value="ECO:0007669"/>
    <property type="project" value="UniProtKB-KW"/>
</dbReference>
<dbReference type="PROSITE" id="PS50011">
    <property type="entry name" value="PROTEIN_KINASE_DOM"/>
    <property type="match status" value="1"/>
</dbReference>
<evidence type="ECO:0000259" key="9">
    <source>
        <dbReference type="PROSITE" id="PS50011"/>
    </source>
</evidence>
<sequence>MATLLRWARNTFPRPPSPPMCFPTGGFETVGASKILDEERFEEFKKGHYYPVNIGDVFSSKYQVIANQEEFQVYKHLDKGNPSHPGYAHVRRALDIFTIPRPGGGHHCLVQKPMWESFRDLLYGNPNHRFTTDLLKTGLMQVFLALDYLHTECKLVHTDIKGDNILQEIEDRALLDSFTRAELENPSPRKFVNGVLVYASRRFELPKTFGRAVLSDFGSAVRGDERRNHDARPNVYRSPAVMVKTEWSYPVDIWNVGVMIWDLFEGKHLFYGNDPDGKGYPTRAHLAEVIGILGPPPLDMLKSGKRSHEFFTEDGKWKQDVEVPKQVSLETLEEFLEGRNKEMFLAFMRKMLQWRPEDRKTAKDPWLNDEIK</sequence>
<protein>
    <recommendedName>
        <fullName evidence="1">non-specific serine/threonine protein kinase</fullName>
        <ecNumber evidence="1">2.7.11.1</ecNumber>
    </recommendedName>
</protein>
<dbReference type="GO" id="GO:0004674">
    <property type="term" value="F:protein serine/threonine kinase activity"/>
    <property type="evidence" value="ECO:0007669"/>
    <property type="project" value="UniProtKB-KW"/>
</dbReference>
<evidence type="ECO:0000256" key="4">
    <source>
        <dbReference type="ARBA" id="ARBA00022741"/>
    </source>
</evidence>
<dbReference type="GO" id="GO:0005634">
    <property type="term" value="C:nucleus"/>
    <property type="evidence" value="ECO:0007669"/>
    <property type="project" value="TreeGrafter"/>
</dbReference>
<dbReference type="OrthoDB" id="5979581at2759"/>
<dbReference type="EMBL" id="BHVY01000002">
    <property type="protein sequence ID" value="GIJ83336.1"/>
    <property type="molecule type" value="Genomic_DNA"/>
</dbReference>
<feature type="domain" description="Protein kinase" evidence="9">
    <location>
        <begin position="1"/>
        <end position="372"/>
    </location>
</feature>
<comment type="catalytic activity">
    <reaction evidence="8">
        <text>L-seryl-[protein] + ATP = O-phospho-L-seryl-[protein] + ADP + H(+)</text>
        <dbReference type="Rhea" id="RHEA:17989"/>
        <dbReference type="Rhea" id="RHEA-COMP:9863"/>
        <dbReference type="Rhea" id="RHEA-COMP:11604"/>
        <dbReference type="ChEBI" id="CHEBI:15378"/>
        <dbReference type="ChEBI" id="CHEBI:29999"/>
        <dbReference type="ChEBI" id="CHEBI:30616"/>
        <dbReference type="ChEBI" id="CHEBI:83421"/>
        <dbReference type="ChEBI" id="CHEBI:456216"/>
        <dbReference type="EC" id="2.7.11.1"/>
    </reaction>
</comment>
<evidence type="ECO:0000256" key="3">
    <source>
        <dbReference type="ARBA" id="ARBA00022679"/>
    </source>
</evidence>
<dbReference type="InterPro" id="IPR051334">
    <property type="entry name" value="SRPK"/>
</dbReference>
<dbReference type="Gene3D" id="1.10.510.10">
    <property type="entry name" value="Transferase(Phosphotransferase) domain 1"/>
    <property type="match status" value="1"/>
</dbReference>
<evidence type="ECO:0000256" key="1">
    <source>
        <dbReference type="ARBA" id="ARBA00012513"/>
    </source>
</evidence>
<evidence type="ECO:0000313" key="10">
    <source>
        <dbReference type="EMBL" id="GIJ83336.1"/>
    </source>
</evidence>
<evidence type="ECO:0000256" key="8">
    <source>
        <dbReference type="ARBA" id="ARBA00048679"/>
    </source>
</evidence>
<dbReference type="PANTHER" id="PTHR47634:SF9">
    <property type="entry name" value="PROTEIN KINASE DOMAIN-CONTAINING PROTEIN-RELATED"/>
    <property type="match status" value="1"/>
</dbReference>
<organism evidence="10 11">
    <name type="scientific">Aspergillus pseudoviridinutans</name>
    <dbReference type="NCBI Taxonomy" id="1517512"/>
    <lineage>
        <taxon>Eukaryota</taxon>
        <taxon>Fungi</taxon>
        <taxon>Dikarya</taxon>
        <taxon>Ascomycota</taxon>
        <taxon>Pezizomycotina</taxon>
        <taxon>Eurotiomycetes</taxon>
        <taxon>Eurotiomycetidae</taxon>
        <taxon>Eurotiales</taxon>
        <taxon>Aspergillaceae</taxon>
        <taxon>Aspergillus</taxon>
        <taxon>Aspergillus subgen. Fumigati</taxon>
    </lineage>
</organism>
<dbReference type="SMART" id="SM00220">
    <property type="entry name" value="S_TKc"/>
    <property type="match status" value="1"/>
</dbReference>
<evidence type="ECO:0000256" key="7">
    <source>
        <dbReference type="ARBA" id="ARBA00047899"/>
    </source>
</evidence>
<dbReference type="PANTHER" id="PTHR47634">
    <property type="entry name" value="PROTEIN KINASE DOMAIN-CONTAINING PROTEIN-RELATED"/>
    <property type="match status" value="1"/>
</dbReference>
<evidence type="ECO:0000256" key="5">
    <source>
        <dbReference type="ARBA" id="ARBA00022777"/>
    </source>
</evidence>
<dbReference type="GO" id="GO:0050684">
    <property type="term" value="P:regulation of mRNA processing"/>
    <property type="evidence" value="ECO:0007669"/>
    <property type="project" value="TreeGrafter"/>
</dbReference>
<keyword evidence="5" id="KW-0418">Kinase</keyword>